<dbReference type="InterPro" id="IPR036390">
    <property type="entry name" value="WH_DNA-bd_sf"/>
</dbReference>
<protein>
    <submittedName>
        <fullName evidence="3">RepB family plasmid replication initiator protein</fullName>
    </submittedName>
</protein>
<dbReference type="InterPro" id="IPR000525">
    <property type="entry name" value="Initiator_Rep_WH1"/>
</dbReference>
<evidence type="ECO:0000256" key="1">
    <source>
        <dbReference type="ARBA" id="ARBA00038283"/>
    </source>
</evidence>
<reference evidence="3 4" key="1">
    <citation type="submission" date="2017-02" db="EMBL/GenBank/DDBJ databases">
        <title>Draft genome sequence of Haemophilus felis CCUG 31170 type strain.</title>
        <authorList>
            <person name="Engstrom-Jakobsson H."/>
            <person name="Salva-Serra F."/>
            <person name="Thorell K."/>
            <person name="Gonzales-Siles L."/>
            <person name="Karlsson R."/>
            <person name="Boulund F."/>
            <person name="Engstrand L."/>
            <person name="Kristiansson E."/>
            <person name="Moore E."/>
        </authorList>
    </citation>
    <scope>NUCLEOTIDE SEQUENCE [LARGE SCALE GENOMIC DNA]</scope>
    <source>
        <strain evidence="3 4">CCUG 31170</strain>
    </source>
</reference>
<evidence type="ECO:0000313" key="4">
    <source>
        <dbReference type="Proteomes" id="UP000190023"/>
    </source>
</evidence>
<dbReference type="STRING" id="123822.B0188_11295"/>
<dbReference type="SUPFAM" id="SSF46785">
    <property type="entry name" value="Winged helix' DNA-binding domain"/>
    <property type="match status" value="2"/>
</dbReference>
<accession>A0A1T0AQW7</accession>
<comment type="similarity">
    <text evidence="1">Belongs to the initiator RepB protein family.</text>
</comment>
<evidence type="ECO:0000313" key="3">
    <source>
        <dbReference type="EMBL" id="OOR98623.1"/>
    </source>
</evidence>
<dbReference type="Pfam" id="PF01051">
    <property type="entry name" value="Rep3_N"/>
    <property type="match status" value="1"/>
</dbReference>
<dbReference type="EMBL" id="MUYB01000069">
    <property type="protein sequence ID" value="OOR98623.1"/>
    <property type="molecule type" value="Genomic_DNA"/>
</dbReference>
<dbReference type="GO" id="GO:0006270">
    <property type="term" value="P:DNA replication initiation"/>
    <property type="evidence" value="ECO:0007669"/>
    <property type="project" value="InterPro"/>
</dbReference>
<dbReference type="AlphaFoldDB" id="A0A1T0AQW7"/>
<gene>
    <name evidence="3" type="ORF">B0188_11295</name>
</gene>
<name>A0A1T0AQW7_9PAST</name>
<sequence>MATDLTVVKANSLIEASYRLTLDEMRLLALTVGTMNPKDDKQVFEFTVDDFVAQFPDLKRDSVYEQIKTAIKRISDRWVRTEDGKIVTEFRWVSSRTYFKKEGRFKIALTNEVMPYLTQLKGQFTQYQLNHISGFTSVHTMRLYELLTQYKKRGERYISTENLKRWLQLEEKYSLWAELQRWVIKPALAEINEKSDLFVGYESIKSGRKIVGVEFSITREKPVRKRPNFPHKNKYGSYVKFDAQNPKFSSHEYANYAKDCLKILDDFYVVITDVTPEDLANYAKFLAVNSSHRSKLGKRSDFTSELKNRGYKLAHYELVKI</sequence>
<keyword evidence="4" id="KW-1185">Reference proteome</keyword>
<comment type="caution">
    <text evidence="3">The sequence shown here is derived from an EMBL/GenBank/DDBJ whole genome shotgun (WGS) entry which is preliminary data.</text>
</comment>
<dbReference type="OrthoDB" id="9122127at2"/>
<organism evidence="3 4">
    <name type="scientific">[Haemophilus] felis</name>
    <dbReference type="NCBI Taxonomy" id="123822"/>
    <lineage>
        <taxon>Bacteria</taxon>
        <taxon>Pseudomonadati</taxon>
        <taxon>Pseudomonadota</taxon>
        <taxon>Gammaproteobacteria</taxon>
        <taxon>Pasteurellales</taxon>
        <taxon>Pasteurellaceae</taxon>
    </lineage>
</organism>
<dbReference type="GO" id="GO:0003887">
    <property type="term" value="F:DNA-directed DNA polymerase activity"/>
    <property type="evidence" value="ECO:0007669"/>
    <property type="project" value="InterPro"/>
</dbReference>
<evidence type="ECO:0000259" key="2">
    <source>
        <dbReference type="Pfam" id="PF01051"/>
    </source>
</evidence>
<dbReference type="Gene3D" id="1.10.10.10">
    <property type="entry name" value="Winged helix-like DNA-binding domain superfamily/Winged helix DNA-binding domain"/>
    <property type="match status" value="2"/>
</dbReference>
<dbReference type="Proteomes" id="UP000190023">
    <property type="component" value="Unassembled WGS sequence"/>
</dbReference>
<dbReference type="Pfam" id="PF21205">
    <property type="entry name" value="Rep3_C"/>
    <property type="match status" value="1"/>
</dbReference>
<feature type="domain" description="Initiator Rep protein WH1" evidence="2">
    <location>
        <begin position="6"/>
        <end position="147"/>
    </location>
</feature>
<proteinExistence type="inferred from homology"/>
<dbReference type="InterPro" id="IPR036388">
    <property type="entry name" value="WH-like_DNA-bd_sf"/>
</dbReference>